<gene>
    <name evidence="3" type="ORF">JL102_19190</name>
</gene>
<feature type="transmembrane region" description="Helical" evidence="1">
    <location>
        <begin position="806"/>
        <end position="829"/>
    </location>
</feature>
<organism evidence="3 4">
    <name type="scientific">Fulvivirga sediminis</name>
    <dbReference type="NCBI Taxonomy" id="2803949"/>
    <lineage>
        <taxon>Bacteria</taxon>
        <taxon>Pseudomonadati</taxon>
        <taxon>Bacteroidota</taxon>
        <taxon>Cytophagia</taxon>
        <taxon>Cytophagales</taxon>
        <taxon>Fulvivirgaceae</taxon>
        <taxon>Fulvivirga</taxon>
    </lineage>
</organism>
<keyword evidence="1" id="KW-0472">Membrane</keyword>
<accession>A0A937K278</accession>
<dbReference type="CDD" id="cd20707">
    <property type="entry name" value="MIX_III"/>
    <property type="match status" value="1"/>
</dbReference>
<name>A0A937K278_9BACT</name>
<evidence type="ECO:0000313" key="4">
    <source>
        <dbReference type="Proteomes" id="UP000659388"/>
    </source>
</evidence>
<evidence type="ECO:0000259" key="2">
    <source>
        <dbReference type="Pfam" id="PF20249"/>
    </source>
</evidence>
<keyword evidence="1" id="KW-1133">Transmembrane helix</keyword>
<keyword evidence="4" id="KW-1185">Reference proteome</keyword>
<dbReference type="EMBL" id="JAESIY010000011">
    <property type="protein sequence ID" value="MBL3658286.1"/>
    <property type="molecule type" value="Genomic_DNA"/>
</dbReference>
<dbReference type="AlphaFoldDB" id="A0A937K278"/>
<evidence type="ECO:0000313" key="3">
    <source>
        <dbReference type="EMBL" id="MBL3658286.1"/>
    </source>
</evidence>
<evidence type="ECO:0000256" key="1">
    <source>
        <dbReference type="SAM" id="Phobius"/>
    </source>
</evidence>
<keyword evidence="1" id="KW-0812">Transmembrane</keyword>
<proteinExistence type="predicted"/>
<protein>
    <recommendedName>
        <fullName evidence="2">Toxin VasX N-terminal region domain-containing protein</fullName>
    </recommendedName>
</protein>
<comment type="caution">
    <text evidence="3">The sequence shown here is derived from an EMBL/GenBank/DDBJ whole genome shotgun (WGS) entry which is preliminary data.</text>
</comment>
<reference evidence="3" key="1">
    <citation type="submission" date="2021-01" db="EMBL/GenBank/DDBJ databases">
        <title>Fulvivirga kasyanovii gen. nov., sp nov., a novel member of the phylum Bacteroidetes isolated from seawater in a mussel farm.</title>
        <authorList>
            <person name="Zhao L.-H."/>
            <person name="Wang Z.-J."/>
        </authorList>
    </citation>
    <scope>NUCLEOTIDE SEQUENCE</scope>
    <source>
        <strain evidence="3">2943</strain>
    </source>
</reference>
<feature type="domain" description="Toxin VasX N-terminal region" evidence="2">
    <location>
        <begin position="147"/>
        <end position="256"/>
    </location>
</feature>
<dbReference type="RefSeq" id="WP_202246075.1">
    <property type="nucleotide sequence ID" value="NZ_JAESIY010000011.1"/>
</dbReference>
<feature type="transmembrane region" description="Helical" evidence="1">
    <location>
        <begin position="765"/>
        <end position="786"/>
    </location>
</feature>
<sequence>MTNSKDNILTTLSFECSYGDIVTQEEPKMKIKEPGVYLHFLRFGLFDKSVDHTEQQYIQYDTDISEEEKIAQRKDEQLLLQLEGLNIEKSIVKQDNTHVATPSQQAPNSNNGIDSANVAKTIVLDEVVVKGKRDKLEGLPELKNFYHAKTSLNEGYIYLINKNNLNEYFELYVHPDGVLQHINWDYSKNKGKGGKLLDVRVPDSSAKEVRAKRIDPPGKELWVAYSATQWSREYHSMMINDEDLRKKRMKLIKCEAIKKGEEGNKPTEEHEIAPVPYNQIYAVFPDKEDTRIGDMLQAWDDIHREEKQEDKNGDNDEYQDLFFVLDDPIGMAQDVANVLNIAHDKHRATVESMQTGESESEIFNRLQTKPGTMSDFISTEYGQQANALFTNALTLHKFIHQSNEEIKDKFEDHVDFDKINKILGFEYRAKQRETIAAIRKDYLEIIKSDYYKTAFVDGQRGSDQDTFENRSIIASQLSLLTEHPQHKDRFIDPNYDYKGNEDADFDDFIANSVNSEDEHFQLFTKEINLDEISPSNRLLNSGISLTVGAIKLLEDVSTAYTRHAYLVEDTEIIDKTVKAFKDSNGWNIKINTKQLEKALSKANKGLFPQLLEQEGVRFGNKGRILKIRTSKTLAQQAAKGKSIQLTTQGLGSNTSKLVKNIIDHPRFRKWMAGIELVNTVIKGKAASNRSLKEGVGFVGSLASLTAAVLAYKEACLKAASGSEKTIISLGKGGKVAGPVGGAISTAMIFSDMVDSLKVNDNDASVVLGLSGLVSAVLVVDSVFLTISWFNAVASGGLAAAAGTSGILSGGITIALTIALFAGVGLALYLTDSPLEKFIKNNILSKENLWNSNTAVPYRYVKELYSKREKLVDTEVARWRDFVVASDDLYDILISYKVEDTPSLSDIVDLEQKEDPSYGDKIKHLIRSTSGLLLQAAKTFTISVTLRKFYDDKSEFRYALAFFPEEIKTHPQQKPTFLLNTKTELDTSNGLYALKITYNLNSKILKSIKFGSEFIFFSNTLIHEEFHEYWPSQRGGTRYHAYKFDADYKTAGVAISPSTAGTSLGIMSSDLLSAYLGKNVRVGTEEELVLPETWK</sequence>
<dbReference type="InterPro" id="IPR046864">
    <property type="entry name" value="VasX_N"/>
</dbReference>
<dbReference type="Pfam" id="PF20249">
    <property type="entry name" value="VasX_N"/>
    <property type="match status" value="1"/>
</dbReference>
<dbReference type="Proteomes" id="UP000659388">
    <property type="component" value="Unassembled WGS sequence"/>
</dbReference>